<keyword evidence="1" id="KW-1015">Disulfide bond</keyword>
<evidence type="ECO:0000256" key="1">
    <source>
        <dbReference type="ARBA" id="ARBA00023157"/>
    </source>
</evidence>
<reference evidence="4" key="1">
    <citation type="submission" date="2020-03" db="EMBL/GenBank/DDBJ databases">
        <authorList>
            <person name="Weist P."/>
        </authorList>
    </citation>
    <scope>NUCLEOTIDE SEQUENCE</scope>
</reference>
<comment type="caution">
    <text evidence="4">The sequence shown here is derived from an EMBL/GenBank/DDBJ whole genome shotgun (WGS) entry which is preliminary data.</text>
</comment>
<sequence length="205" mass="22352">MCGAVISVKGGAGSARTRMIDGGELTGQRSCVCVVHGSELLSHVERYEVVRPQRLRGGQRSSLKEEQGGTHTIHLEKNSDLIGGGFTETHYSGDGKRVTTSPSQELCYYHGHIAGEPDSSVSVGICSGISGFLRARQQVYLIEPLGQSEEGDHAVYRHEHLKISDSSTSNPSMMYDQDQNQNQDQGPRLAGLFRSRPWLLVSTHS</sequence>
<organism evidence="4 5">
    <name type="scientific">Pleuronectes platessa</name>
    <name type="common">European plaice</name>
    <dbReference type="NCBI Taxonomy" id="8262"/>
    <lineage>
        <taxon>Eukaryota</taxon>
        <taxon>Metazoa</taxon>
        <taxon>Chordata</taxon>
        <taxon>Craniata</taxon>
        <taxon>Vertebrata</taxon>
        <taxon>Euteleostomi</taxon>
        <taxon>Actinopterygii</taxon>
        <taxon>Neopterygii</taxon>
        <taxon>Teleostei</taxon>
        <taxon>Neoteleostei</taxon>
        <taxon>Acanthomorphata</taxon>
        <taxon>Carangaria</taxon>
        <taxon>Pleuronectiformes</taxon>
        <taxon>Pleuronectoidei</taxon>
        <taxon>Pleuronectidae</taxon>
        <taxon>Pleuronectes</taxon>
    </lineage>
</organism>
<feature type="region of interest" description="Disordered" evidence="2">
    <location>
        <begin position="162"/>
        <end position="188"/>
    </location>
</feature>
<dbReference type="PANTHER" id="PTHR11905:SF20">
    <property type="entry name" value="DISINTEGRIN AND METALLOPROTEINASE DOMAIN-CONTAINING PROTEIN 8"/>
    <property type="match status" value="1"/>
</dbReference>
<feature type="compositionally biased region" description="Low complexity" evidence="2">
    <location>
        <begin position="176"/>
        <end position="185"/>
    </location>
</feature>
<gene>
    <name evidence="4" type="ORF">PLEPLA_LOCUS22297</name>
</gene>
<dbReference type="InterPro" id="IPR002870">
    <property type="entry name" value="Peptidase_M12B_N"/>
</dbReference>
<feature type="domain" description="Peptidase M12B propeptide" evidence="3">
    <location>
        <begin position="67"/>
        <end position="113"/>
    </location>
</feature>
<name>A0A9N7YJY1_PLEPL</name>
<evidence type="ECO:0000313" key="4">
    <source>
        <dbReference type="EMBL" id="CAB1434237.1"/>
    </source>
</evidence>
<dbReference type="PANTHER" id="PTHR11905">
    <property type="entry name" value="ADAM A DISINTEGRIN AND METALLOPROTEASE DOMAIN"/>
    <property type="match status" value="1"/>
</dbReference>
<dbReference type="EMBL" id="CADEAL010001646">
    <property type="protein sequence ID" value="CAB1434237.1"/>
    <property type="molecule type" value="Genomic_DNA"/>
</dbReference>
<dbReference type="Proteomes" id="UP001153269">
    <property type="component" value="Unassembled WGS sequence"/>
</dbReference>
<keyword evidence="5" id="KW-1185">Reference proteome</keyword>
<protein>
    <recommendedName>
        <fullName evidence="3">Peptidase M12B propeptide domain-containing protein</fullName>
    </recommendedName>
</protein>
<evidence type="ECO:0000256" key="2">
    <source>
        <dbReference type="SAM" id="MobiDB-lite"/>
    </source>
</evidence>
<dbReference type="GO" id="GO:0050839">
    <property type="term" value="F:cell adhesion molecule binding"/>
    <property type="evidence" value="ECO:0007669"/>
    <property type="project" value="TreeGrafter"/>
</dbReference>
<accession>A0A9N7YJY1</accession>
<dbReference type="Pfam" id="PF01562">
    <property type="entry name" value="Pep_M12B_propep"/>
    <property type="match status" value="1"/>
</dbReference>
<dbReference type="AlphaFoldDB" id="A0A9N7YJY1"/>
<evidence type="ECO:0000259" key="3">
    <source>
        <dbReference type="Pfam" id="PF01562"/>
    </source>
</evidence>
<dbReference type="GO" id="GO:0051044">
    <property type="term" value="P:positive regulation of membrane protein ectodomain proteolysis"/>
    <property type="evidence" value="ECO:0007669"/>
    <property type="project" value="TreeGrafter"/>
</dbReference>
<dbReference type="GO" id="GO:0006954">
    <property type="term" value="P:inflammatory response"/>
    <property type="evidence" value="ECO:0007669"/>
    <property type="project" value="TreeGrafter"/>
</dbReference>
<dbReference type="GO" id="GO:0022407">
    <property type="term" value="P:regulation of cell-cell adhesion"/>
    <property type="evidence" value="ECO:0007669"/>
    <property type="project" value="TreeGrafter"/>
</dbReference>
<dbReference type="GO" id="GO:0002693">
    <property type="term" value="P:positive regulation of cellular extravasation"/>
    <property type="evidence" value="ECO:0007669"/>
    <property type="project" value="TreeGrafter"/>
</dbReference>
<evidence type="ECO:0000313" key="5">
    <source>
        <dbReference type="Proteomes" id="UP001153269"/>
    </source>
</evidence>
<proteinExistence type="predicted"/>